<dbReference type="RefSeq" id="WP_045697384.1">
    <property type="nucleotide sequence ID" value="NZ_JZKH01000030.1"/>
</dbReference>
<name>A0A0F2TDF0_STRR3</name>
<accession>A0A0F2TDF0</accession>
<dbReference type="Proteomes" id="UP000033699">
    <property type="component" value="Unassembled WGS sequence"/>
</dbReference>
<sequence>MDVKDVDTARWDRIADLLPEPAAQEVKDAWQIGEQEGGLTVLVEGLLARQVPIGAADRAQISVLLDGWGMRHALTPGLVRCLGDGGPEPVQLLDGDGEGEEAEVQTGWSEPELAGLVLVPWIGCTRCGRGLLRAHRWEDWDDLSYLAEYYVIAPAGERRALRIFPYDAGQEAFDELLGNCPAAQDGQGAPETSAA</sequence>
<gene>
    <name evidence="1" type="ORF">VM95_16620</name>
</gene>
<dbReference type="OrthoDB" id="4543730at2"/>
<comment type="caution">
    <text evidence="1">The sequence shown here is derived from an EMBL/GenBank/DDBJ whole genome shotgun (WGS) entry which is preliminary data.</text>
</comment>
<reference evidence="1 2" key="1">
    <citation type="submission" date="2015-02" db="EMBL/GenBank/DDBJ databases">
        <authorList>
            <person name="Ju K.-S."/>
            <person name="Doroghazi J.R."/>
            <person name="Metcalf W."/>
        </authorList>
    </citation>
    <scope>NUCLEOTIDE SEQUENCE [LARGE SCALE GENOMIC DNA]</scope>
    <source>
        <strain evidence="1 2">ATCC 31215</strain>
    </source>
</reference>
<evidence type="ECO:0000313" key="1">
    <source>
        <dbReference type="EMBL" id="KJS61194.1"/>
    </source>
</evidence>
<dbReference type="PATRIC" id="fig|359131.3.peg.3700"/>
<keyword evidence="2" id="KW-1185">Reference proteome</keyword>
<dbReference type="EMBL" id="JZKH01000030">
    <property type="protein sequence ID" value="KJS61194.1"/>
    <property type="molecule type" value="Genomic_DNA"/>
</dbReference>
<evidence type="ECO:0000313" key="2">
    <source>
        <dbReference type="Proteomes" id="UP000033699"/>
    </source>
</evidence>
<dbReference type="AlphaFoldDB" id="A0A0F2TDF0"/>
<proteinExistence type="predicted"/>
<organism evidence="1 2">
    <name type="scientific">Streptomyces rubellomurinus (strain ATCC 31215)</name>
    <dbReference type="NCBI Taxonomy" id="359131"/>
    <lineage>
        <taxon>Bacteria</taxon>
        <taxon>Bacillati</taxon>
        <taxon>Actinomycetota</taxon>
        <taxon>Actinomycetes</taxon>
        <taxon>Kitasatosporales</taxon>
        <taxon>Streptomycetaceae</taxon>
        <taxon>Streptomyces</taxon>
    </lineage>
</organism>
<protein>
    <submittedName>
        <fullName evidence="1">Uncharacterized protein</fullName>
    </submittedName>
</protein>